<dbReference type="PANTHER" id="PTHR11638:SF86">
    <property type="entry name" value="CHAPERONE PROTEIN CLPB4, MITOCHONDRIAL"/>
    <property type="match status" value="1"/>
</dbReference>
<name>A0A834LIW1_RHOSS</name>
<dbReference type="InterPro" id="IPR027417">
    <property type="entry name" value="P-loop_NTPase"/>
</dbReference>
<proteinExistence type="predicted"/>
<dbReference type="OrthoDB" id="47330at2759"/>
<reference evidence="4" key="1">
    <citation type="submission" date="2019-11" db="EMBL/GenBank/DDBJ databases">
        <authorList>
            <person name="Liu Y."/>
            <person name="Hou J."/>
            <person name="Li T.-Q."/>
            <person name="Guan C.-H."/>
            <person name="Wu X."/>
            <person name="Wu H.-Z."/>
            <person name="Ling F."/>
            <person name="Zhang R."/>
            <person name="Shi X.-G."/>
            <person name="Ren J.-P."/>
            <person name="Chen E.-F."/>
            <person name="Sun J.-M."/>
        </authorList>
    </citation>
    <scope>NUCLEOTIDE SEQUENCE</scope>
    <source>
        <strain evidence="4">Adult_tree_wgs_1</strain>
        <tissue evidence="4">Leaves</tissue>
    </source>
</reference>
<dbReference type="EMBL" id="WJXA01000007">
    <property type="protein sequence ID" value="KAF7138051.1"/>
    <property type="molecule type" value="Genomic_DNA"/>
</dbReference>
<dbReference type="Gene3D" id="3.40.50.300">
    <property type="entry name" value="P-loop containing nucleotide triphosphate hydrolases"/>
    <property type="match status" value="1"/>
</dbReference>
<evidence type="ECO:0000313" key="5">
    <source>
        <dbReference type="Proteomes" id="UP000626092"/>
    </source>
</evidence>
<protein>
    <recommendedName>
        <fullName evidence="3">ATPase AAA-type core domain-containing protein</fullName>
    </recommendedName>
</protein>
<organism evidence="4 5">
    <name type="scientific">Rhododendron simsii</name>
    <name type="common">Sims's rhododendron</name>
    <dbReference type="NCBI Taxonomy" id="118357"/>
    <lineage>
        <taxon>Eukaryota</taxon>
        <taxon>Viridiplantae</taxon>
        <taxon>Streptophyta</taxon>
        <taxon>Embryophyta</taxon>
        <taxon>Tracheophyta</taxon>
        <taxon>Spermatophyta</taxon>
        <taxon>Magnoliopsida</taxon>
        <taxon>eudicotyledons</taxon>
        <taxon>Gunneridae</taxon>
        <taxon>Pentapetalae</taxon>
        <taxon>asterids</taxon>
        <taxon>Ericales</taxon>
        <taxon>Ericaceae</taxon>
        <taxon>Ericoideae</taxon>
        <taxon>Rhodoreae</taxon>
        <taxon>Rhododendron</taxon>
    </lineage>
</organism>
<comment type="caution">
    <text evidence="4">The sequence shown here is derived from an EMBL/GenBank/DDBJ whole genome shotgun (WGS) entry which is preliminary data.</text>
</comment>
<dbReference type="InterPro" id="IPR003959">
    <property type="entry name" value="ATPase_AAA_core"/>
</dbReference>
<keyword evidence="5" id="KW-1185">Reference proteome</keyword>
<dbReference type="GO" id="GO:0005737">
    <property type="term" value="C:cytoplasm"/>
    <property type="evidence" value="ECO:0007669"/>
    <property type="project" value="TreeGrafter"/>
</dbReference>
<dbReference type="InterPro" id="IPR050130">
    <property type="entry name" value="ClpA_ClpB"/>
</dbReference>
<gene>
    <name evidence="4" type="ORF">RHSIM_Rhsim07G0123500</name>
</gene>
<dbReference type="SUPFAM" id="SSF52540">
    <property type="entry name" value="P-loop containing nucleoside triphosphate hydrolases"/>
    <property type="match status" value="1"/>
</dbReference>
<dbReference type="GO" id="GO:0034605">
    <property type="term" value="P:cellular response to heat"/>
    <property type="evidence" value="ECO:0007669"/>
    <property type="project" value="TreeGrafter"/>
</dbReference>
<accession>A0A834LIW1</accession>
<keyword evidence="2" id="KW-0067">ATP-binding</keyword>
<evidence type="ECO:0000256" key="1">
    <source>
        <dbReference type="ARBA" id="ARBA00022741"/>
    </source>
</evidence>
<sequence>MACQYVIEQGKCEALDEYRNDLTELARRGKLNPVLRREDEIERCIRILSRDQTKNNPIIIGERGRRRTEIVEGLAQGMVHGTLVHRKLISLDTGSLLAGAESGRHLAQRLEAVLKDITASNNHDRKIIIFIDEIHTLIGADVDVGNLLYSMLGRGRDVRIVGATTWSGYKEYIDRDLDLEYRFQKVLCEHGEMGWLASISMNLLQFFADLLSRIEDAESLMFVLLASFSLYN</sequence>
<dbReference type="CDD" id="cd00009">
    <property type="entry name" value="AAA"/>
    <property type="match status" value="1"/>
</dbReference>
<feature type="domain" description="ATPase AAA-type core" evidence="3">
    <location>
        <begin position="59"/>
        <end position="186"/>
    </location>
</feature>
<dbReference type="Pfam" id="PF00004">
    <property type="entry name" value="AAA"/>
    <property type="match status" value="1"/>
</dbReference>
<dbReference type="GO" id="GO:0005524">
    <property type="term" value="F:ATP binding"/>
    <property type="evidence" value="ECO:0007669"/>
    <property type="project" value="UniProtKB-KW"/>
</dbReference>
<dbReference type="Proteomes" id="UP000626092">
    <property type="component" value="Unassembled WGS sequence"/>
</dbReference>
<dbReference type="PANTHER" id="PTHR11638">
    <property type="entry name" value="ATP-DEPENDENT CLP PROTEASE"/>
    <property type="match status" value="1"/>
</dbReference>
<keyword evidence="1" id="KW-0547">Nucleotide-binding</keyword>
<dbReference type="AlphaFoldDB" id="A0A834LIW1"/>
<dbReference type="GO" id="GO:0016887">
    <property type="term" value="F:ATP hydrolysis activity"/>
    <property type="evidence" value="ECO:0007669"/>
    <property type="project" value="InterPro"/>
</dbReference>
<evidence type="ECO:0000259" key="3">
    <source>
        <dbReference type="Pfam" id="PF00004"/>
    </source>
</evidence>
<evidence type="ECO:0000313" key="4">
    <source>
        <dbReference type="EMBL" id="KAF7138051.1"/>
    </source>
</evidence>
<evidence type="ECO:0000256" key="2">
    <source>
        <dbReference type="ARBA" id="ARBA00022840"/>
    </source>
</evidence>